<dbReference type="Pfam" id="PF20611">
    <property type="entry name" value="DUF6801"/>
    <property type="match status" value="1"/>
</dbReference>
<protein>
    <recommendedName>
        <fullName evidence="1">DUF6801 domain-containing protein</fullName>
    </recommendedName>
</protein>
<accession>A0AAE3KP10</accession>
<keyword evidence="3" id="KW-1185">Reference proteome</keyword>
<dbReference type="RefSeq" id="WP_253778020.1">
    <property type="nucleotide sequence ID" value="NZ_JAMTCK010000018.1"/>
</dbReference>
<evidence type="ECO:0000259" key="1">
    <source>
        <dbReference type="Pfam" id="PF20611"/>
    </source>
</evidence>
<dbReference type="AlphaFoldDB" id="A0AAE3KP10"/>
<comment type="caution">
    <text evidence="2">The sequence shown here is derived from an EMBL/GenBank/DDBJ whole genome shotgun (WGS) entry which is preliminary data.</text>
</comment>
<name>A0AAE3KP10_9PSEU</name>
<proteinExistence type="predicted"/>
<dbReference type="EMBL" id="JAMTCK010000018">
    <property type="protein sequence ID" value="MCP2169313.1"/>
    <property type="molecule type" value="Genomic_DNA"/>
</dbReference>
<dbReference type="InterPro" id="IPR046542">
    <property type="entry name" value="DUF6801"/>
</dbReference>
<gene>
    <name evidence="2" type="ORF">LX83_006198</name>
</gene>
<evidence type="ECO:0000313" key="3">
    <source>
        <dbReference type="Proteomes" id="UP001206128"/>
    </source>
</evidence>
<feature type="domain" description="DUF6801" evidence="1">
    <location>
        <begin position="45"/>
        <end position="200"/>
    </location>
</feature>
<reference evidence="2" key="1">
    <citation type="submission" date="2022-06" db="EMBL/GenBank/DDBJ databases">
        <title>Genomic Encyclopedia of Archaeal and Bacterial Type Strains, Phase II (KMG-II): from individual species to whole genera.</title>
        <authorList>
            <person name="Goeker M."/>
        </authorList>
    </citation>
    <scope>NUCLEOTIDE SEQUENCE</scope>
    <source>
        <strain evidence="2">DSM 43935</strain>
    </source>
</reference>
<evidence type="ECO:0000313" key="2">
    <source>
        <dbReference type="EMBL" id="MCP2169313.1"/>
    </source>
</evidence>
<dbReference type="Proteomes" id="UP001206128">
    <property type="component" value="Unassembled WGS sequence"/>
</dbReference>
<sequence>MRPNGLLVRARRVGVVAAVGLLAGLGSGLFGSGVAAAATVTKTLNYTCEFPLIGPGPLSVAIKVTFPNSGVVNQPIQATGFSATVTVPADTVDVLRLLDGATVEGSAAANVRVTDGAGTSQAVAIPNLNVPVTAVPPTGDMVVVASGPVPAFTVTHAGNAAINVGDFTSDLLPKKADGSLTELGPLHLDCVVDAGQNTLLTSIPVAASAPLATEPRR</sequence>
<organism evidence="2 3">
    <name type="scientific">Goodfellowiella coeruleoviolacea</name>
    <dbReference type="NCBI Taxonomy" id="334858"/>
    <lineage>
        <taxon>Bacteria</taxon>
        <taxon>Bacillati</taxon>
        <taxon>Actinomycetota</taxon>
        <taxon>Actinomycetes</taxon>
        <taxon>Pseudonocardiales</taxon>
        <taxon>Pseudonocardiaceae</taxon>
        <taxon>Goodfellowiella</taxon>
    </lineage>
</organism>